<name>A0ACB8ZJF1_ARCLA</name>
<organism evidence="1 2">
    <name type="scientific">Arctium lappa</name>
    <name type="common">Greater burdock</name>
    <name type="synonym">Lappa major</name>
    <dbReference type="NCBI Taxonomy" id="4217"/>
    <lineage>
        <taxon>Eukaryota</taxon>
        <taxon>Viridiplantae</taxon>
        <taxon>Streptophyta</taxon>
        <taxon>Embryophyta</taxon>
        <taxon>Tracheophyta</taxon>
        <taxon>Spermatophyta</taxon>
        <taxon>Magnoliopsida</taxon>
        <taxon>eudicotyledons</taxon>
        <taxon>Gunneridae</taxon>
        <taxon>Pentapetalae</taxon>
        <taxon>asterids</taxon>
        <taxon>campanulids</taxon>
        <taxon>Asterales</taxon>
        <taxon>Asteraceae</taxon>
        <taxon>Carduoideae</taxon>
        <taxon>Cardueae</taxon>
        <taxon>Arctiinae</taxon>
        <taxon>Arctium</taxon>
    </lineage>
</organism>
<comment type="caution">
    <text evidence="1">The sequence shown here is derived from an EMBL/GenBank/DDBJ whole genome shotgun (WGS) entry which is preliminary data.</text>
</comment>
<reference evidence="1 2" key="2">
    <citation type="journal article" date="2022" name="Mol. Ecol. Resour.">
        <title>The genomes of chicory, endive, great burdock and yacon provide insights into Asteraceae paleo-polyploidization history and plant inulin production.</title>
        <authorList>
            <person name="Fan W."/>
            <person name="Wang S."/>
            <person name="Wang H."/>
            <person name="Wang A."/>
            <person name="Jiang F."/>
            <person name="Liu H."/>
            <person name="Zhao H."/>
            <person name="Xu D."/>
            <person name="Zhang Y."/>
        </authorList>
    </citation>
    <scope>NUCLEOTIDE SEQUENCE [LARGE SCALE GENOMIC DNA]</scope>
    <source>
        <strain evidence="2">cv. Niubang</strain>
    </source>
</reference>
<evidence type="ECO:0000313" key="2">
    <source>
        <dbReference type="Proteomes" id="UP001055879"/>
    </source>
</evidence>
<dbReference type="Proteomes" id="UP001055879">
    <property type="component" value="Linkage Group LG10"/>
</dbReference>
<reference evidence="2" key="1">
    <citation type="journal article" date="2022" name="Mol. Ecol. Resour.">
        <title>The genomes of chicory, endive, great burdock and yacon provide insights into Asteraceae palaeo-polyploidization history and plant inulin production.</title>
        <authorList>
            <person name="Fan W."/>
            <person name="Wang S."/>
            <person name="Wang H."/>
            <person name="Wang A."/>
            <person name="Jiang F."/>
            <person name="Liu H."/>
            <person name="Zhao H."/>
            <person name="Xu D."/>
            <person name="Zhang Y."/>
        </authorList>
    </citation>
    <scope>NUCLEOTIDE SEQUENCE [LARGE SCALE GENOMIC DNA]</scope>
    <source>
        <strain evidence="2">cv. Niubang</strain>
    </source>
</reference>
<sequence>MSQAKSHIAQIHPGVEEIYRGRKCITKDDQGNKSDDRWAKAAKDELGQQTTRGSNDLGCLTVSHLHGAFL</sequence>
<dbReference type="EMBL" id="CM042056">
    <property type="protein sequence ID" value="KAI3697952.1"/>
    <property type="molecule type" value="Genomic_DNA"/>
</dbReference>
<proteinExistence type="predicted"/>
<gene>
    <name evidence="1" type="ORF">L6452_31058</name>
</gene>
<accession>A0ACB8ZJF1</accession>
<keyword evidence="2" id="KW-1185">Reference proteome</keyword>
<protein>
    <submittedName>
        <fullName evidence="1">Uncharacterized protein</fullName>
    </submittedName>
</protein>
<evidence type="ECO:0000313" key="1">
    <source>
        <dbReference type="EMBL" id="KAI3697952.1"/>
    </source>
</evidence>